<keyword evidence="9 11" id="KW-0804">Transcription</keyword>
<dbReference type="EC" id="2.7.7.-" evidence="11"/>
<dbReference type="InterPro" id="IPR023639">
    <property type="entry name" value="DNA_primase_ssu_PriS"/>
</dbReference>
<dbReference type="HAMAP" id="MF_00700">
    <property type="entry name" value="DNA_primase_sml_arc"/>
    <property type="match status" value="1"/>
</dbReference>
<evidence type="ECO:0000256" key="1">
    <source>
        <dbReference type="ARBA" id="ARBA00009762"/>
    </source>
</evidence>
<dbReference type="NCBIfam" id="NF001641">
    <property type="entry name" value="PRK00419.1-3"/>
    <property type="match status" value="1"/>
</dbReference>
<dbReference type="Gene3D" id="3.90.920.10">
    <property type="entry name" value="DNA primase, PRIM domain"/>
    <property type="match status" value="1"/>
</dbReference>
<keyword evidence="7 11" id="KW-0479">Metal-binding</keyword>
<evidence type="ECO:0000256" key="6">
    <source>
        <dbReference type="ARBA" id="ARBA00022705"/>
    </source>
</evidence>
<keyword evidence="3 11" id="KW-0639">Primosome</keyword>
<comment type="cofactor">
    <cofactor evidence="11">
        <name>Mg(2+)</name>
        <dbReference type="ChEBI" id="CHEBI:18420"/>
    </cofactor>
    <cofactor evidence="11">
        <name>Mn(2+)</name>
        <dbReference type="ChEBI" id="CHEBI:29035"/>
    </cofactor>
</comment>
<gene>
    <name evidence="11" type="primary">priS</name>
    <name evidence="12" type="ORF">KN1_15340</name>
</gene>
<evidence type="ECO:0000256" key="7">
    <source>
        <dbReference type="ARBA" id="ARBA00022723"/>
    </source>
</evidence>
<keyword evidence="2 11" id="KW-0240">DNA-directed RNA polymerase</keyword>
<dbReference type="AlphaFoldDB" id="A0A8D5U757"/>
<comment type="function">
    <text evidence="11">Catalytic subunit of DNA primase, an RNA polymerase that catalyzes the synthesis of short RNA molecules used as primers for DNA polymerase during DNA replication. The small subunit contains the primase catalytic core and has DNA synthesis activity on its own. Binding to the large subunit stabilizes and modulates the activity, increasing the rate of DNA synthesis while decreasing the length of the DNA fragments, and conferring RNA synthesis capability. The DNA polymerase activity may enable DNA primase to also catalyze primer extension after primer synthesis. May also play a role in DNA repair.</text>
</comment>
<dbReference type="PANTHER" id="PTHR10536">
    <property type="entry name" value="DNA PRIMASE SMALL SUBUNIT"/>
    <property type="match status" value="1"/>
</dbReference>
<dbReference type="EMBL" id="AP024597">
    <property type="protein sequence ID" value="BCU70237.1"/>
    <property type="molecule type" value="Genomic_DNA"/>
</dbReference>
<feature type="active site" evidence="11">
    <location>
        <position position="100"/>
    </location>
</feature>
<evidence type="ECO:0000256" key="11">
    <source>
        <dbReference type="HAMAP-Rule" id="MF_00700"/>
    </source>
</evidence>
<keyword evidence="13" id="KW-1185">Reference proteome</keyword>
<keyword evidence="5 11" id="KW-0548">Nucleotidyltransferase</keyword>
<organism evidence="12 13">
    <name type="scientific">Stygiolobus caldivivus</name>
    <dbReference type="NCBI Taxonomy" id="2824673"/>
    <lineage>
        <taxon>Archaea</taxon>
        <taxon>Thermoproteota</taxon>
        <taxon>Thermoprotei</taxon>
        <taxon>Sulfolobales</taxon>
        <taxon>Sulfolobaceae</taxon>
        <taxon>Stygiolobus</taxon>
    </lineage>
</organism>
<dbReference type="GO" id="GO:1990077">
    <property type="term" value="C:primosome complex"/>
    <property type="evidence" value="ECO:0007669"/>
    <property type="project" value="UniProtKB-KW"/>
</dbReference>
<dbReference type="GO" id="GO:0000428">
    <property type="term" value="C:DNA-directed RNA polymerase complex"/>
    <property type="evidence" value="ECO:0007669"/>
    <property type="project" value="UniProtKB-KW"/>
</dbReference>
<evidence type="ECO:0000256" key="3">
    <source>
        <dbReference type="ARBA" id="ARBA00022515"/>
    </source>
</evidence>
<evidence type="ECO:0000256" key="2">
    <source>
        <dbReference type="ARBA" id="ARBA00022478"/>
    </source>
</evidence>
<evidence type="ECO:0000313" key="13">
    <source>
        <dbReference type="Proteomes" id="UP000825123"/>
    </source>
</evidence>
<name>A0A8D5U757_9CREN</name>
<keyword evidence="8 11" id="KW-0460">Magnesium</keyword>
<comment type="similarity">
    <text evidence="1 11">Belongs to the eukaryotic-type primase small subunit family.</text>
</comment>
<protein>
    <recommendedName>
        <fullName evidence="11">DNA primase small subunit PriS</fullName>
        <ecNumber evidence="11">2.7.7.-</ecNumber>
    </recommendedName>
</protein>
<feature type="active site" evidence="11">
    <location>
        <position position="102"/>
    </location>
</feature>
<evidence type="ECO:0000256" key="4">
    <source>
        <dbReference type="ARBA" id="ARBA00022679"/>
    </source>
</evidence>
<comment type="subunit">
    <text evidence="11">Heterodimer of a small subunit (PriS) and a large subunit (PriL).</text>
</comment>
<proteinExistence type="inferred from homology"/>
<dbReference type="CDD" id="cd04860">
    <property type="entry name" value="AE_Prim_S"/>
    <property type="match status" value="1"/>
</dbReference>
<evidence type="ECO:0000256" key="10">
    <source>
        <dbReference type="ARBA" id="ARBA00023211"/>
    </source>
</evidence>
<feature type="active site" evidence="11">
    <location>
        <position position="225"/>
    </location>
</feature>
<dbReference type="RefSeq" id="WP_221286726.1">
    <property type="nucleotide sequence ID" value="NZ_AP024597.1"/>
</dbReference>
<dbReference type="GO" id="GO:0003899">
    <property type="term" value="F:DNA-directed RNA polymerase activity"/>
    <property type="evidence" value="ECO:0007669"/>
    <property type="project" value="UniProtKB-UniRule"/>
</dbReference>
<keyword evidence="6 11" id="KW-0235">DNA replication</keyword>
<dbReference type="GO" id="GO:0046872">
    <property type="term" value="F:metal ion binding"/>
    <property type="evidence" value="ECO:0007669"/>
    <property type="project" value="UniProtKB-KW"/>
</dbReference>
<dbReference type="Pfam" id="PF20873">
    <property type="entry name" value="PriS_C"/>
    <property type="match status" value="1"/>
</dbReference>
<keyword evidence="10 11" id="KW-0464">Manganese</keyword>
<accession>A0A8D5U757</accession>
<dbReference type="KEGG" id="csty:KN1_15340"/>
<dbReference type="GeneID" id="66163252"/>
<evidence type="ECO:0000256" key="5">
    <source>
        <dbReference type="ARBA" id="ARBA00022695"/>
    </source>
</evidence>
<dbReference type="Proteomes" id="UP000825123">
    <property type="component" value="Chromosome"/>
</dbReference>
<dbReference type="GO" id="GO:0006269">
    <property type="term" value="P:DNA replication, synthesis of primer"/>
    <property type="evidence" value="ECO:0007669"/>
    <property type="project" value="UniProtKB-UniRule"/>
</dbReference>
<sequence>MRISTSRPELNKILLTLFREYYETAQLELPNDMELREFAYQPFNAETYARHLSFTNPDELKIFLREHVPLHLYYSSARYQLPQAENMEEKGWLGSDLLFDLDADEICELNVKRFCDGVEALMNCENSIEYVELTRECIGKVFQDALLIRDILKDDFGMEARIFFSGNRGFHIRVECHGDCALLDSNDRKEIADYISDPSPPYQGNQDAPGWAGRLAKGMRGVRIDSQVTVDTKRLVRIPGSINGKAGLKVFEVKGDNFEFNIESLSPFKGYVAFLSNVTTSLNLPDGKVELKKDTMVKLSAPIGIYLSLKGLGVIKAYVR</sequence>
<keyword evidence="4 11" id="KW-0808">Transferase</keyword>
<evidence type="ECO:0000313" key="12">
    <source>
        <dbReference type="EMBL" id="BCU70237.1"/>
    </source>
</evidence>
<evidence type="ECO:0000256" key="8">
    <source>
        <dbReference type="ARBA" id="ARBA00022842"/>
    </source>
</evidence>
<dbReference type="SUPFAM" id="SSF56747">
    <property type="entry name" value="Prim-pol domain"/>
    <property type="match status" value="1"/>
</dbReference>
<dbReference type="InterPro" id="IPR014052">
    <property type="entry name" value="DNA_primase_ssu_euk/arc"/>
</dbReference>
<evidence type="ECO:0000256" key="9">
    <source>
        <dbReference type="ARBA" id="ARBA00023163"/>
    </source>
</evidence>
<reference evidence="12 13" key="1">
    <citation type="submission" date="2021-04" db="EMBL/GenBank/DDBJ databases">
        <title>Complete genome sequence of Stygiolobus sp. KN-1.</title>
        <authorList>
            <person name="Nakamura K."/>
            <person name="Sakai H."/>
            <person name="Kurosawa N."/>
        </authorList>
    </citation>
    <scope>NUCLEOTIDE SEQUENCE [LARGE SCALE GENOMIC DNA]</scope>
    <source>
        <strain evidence="12 13">KN-1</strain>
    </source>
</reference>